<dbReference type="AlphaFoldDB" id="A0AAJ6VFM9"/>
<accession>A0AAJ6VFM9</accession>
<dbReference type="KEGG" id="peu:105141485"/>
<protein>
    <submittedName>
        <fullName evidence="4">Uncharacterized membrane protein At1g16860-like</fullName>
    </submittedName>
</protein>
<name>A0AAJ6VFM9_POPEU</name>
<feature type="transmembrane region" description="Helical" evidence="2">
    <location>
        <begin position="161"/>
        <end position="180"/>
    </location>
</feature>
<keyword evidence="2" id="KW-0472">Membrane</keyword>
<keyword evidence="2" id="KW-1133">Transmembrane helix</keyword>
<dbReference type="GeneID" id="105141485"/>
<dbReference type="InterPro" id="IPR040339">
    <property type="entry name" value="At1g16860-like"/>
</dbReference>
<organism evidence="3 4">
    <name type="scientific">Populus euphratica</name>
    <name type="common">Euphrates poplar</name>
    <dbReference type="NCBI Taxonomy" id="75702"/>
    <lineage>
        <taxon>Eukaryota</taxon>
        <taxon>Viridiplantae</taxon>
        <taxon>Streptophyta</taxon>
        <taxon>Embryophyta</taxon>
        <taxon>Tracheophyta</taxon>
        <taxon>Spermatophyta</taxon>
        <taxon>Magnoliopsida</taxon>
        <taxon>eudicotyledons</taxon>
        <taxon>Gunneridae</taxon>
        <taxon>Pentapetalae</taxon>
        <taxon>rosids</taxon>
        <taxon>fabids</taxon>
        <taxon>Malpighiales</taxon>
        <taxon>Salicaceae</taxon>
        <taxon>Saliceae</taxon>
        <taxon>Populus</taxon>
    </lineage>
</organism>
<dbReference type="PANTHER" id="PTHR33709:SF17">
    <property type="entry name" value="UBIQUITIN-SPECIFIC PROTEASE FAMILY C19-RELATED PROTEIN"/>
    <property type="match status" value="1"/>
</dbReference>
<feature type="compositionally biased region" description="Polar residues" evidence="1">
    <location>
        <begin position="1"/>
        <end position="10"/>
    </location>
</feature>
<gene>
    <name evidence="4" type="primary">LOC105141485</name>
</gene>
<dbReference type="PANTHER" id="PTHR33709">
    <property type="entry name" value="OSJNBA0035M09.9 PROTEIN"/>
    <property type="match status" value="1"/>
</dbReference>
<feature type="transmembrane region" description="Helical" evidence="2">
    <location>
        <begin position="187"/>
        <end position="205"/>
    </location>
</feature>
<sequence length="425" mass="45911">MGTRIQSHQLKNGLFVSGRPEQQQKEKQPTMAVRAVPYTGGDIKKSGELGKMFDIPAVVEPPKAPPSRASTSSSGSIRNSSSDPIRNSSGPLNVVLPTGLFTSGPLGSGPLGSGPQRRSGQLDNRAVGSGTGSGSSKALYGSAVTSLAGDVKVGFRVSRPVVWVVMVVVVMGLLVGAFLMVAVKKTVILLAVGAVLVPLIVGFIWNCACGRRCLLGFVRRYPDTELRGAIDGQHVKVTGVVTCGSIPLESSYQKVHRCVYVSTELYEFRGFGGKSAHSKHRFFSWGSRHSEKFVADFYISDFQSGLRALVKAGYGAKVAPFVREATVVDVKKENMDLSSSFLRWLADRNLSSDDRIMRLKEGYIKEGSTVSVMGVVRRHDNVLMIVPPQEPLSTGFQWFRCLLPTYVEGLVLTCDENQNADVVPV</sequence>
<keyword evidence="2" id="KW-0812">Transmembrane</keyword>
<feature type="region of interest" description="Disordered" evidence="1">
    <location>
        <begin position="106"/>
        <end position="135"/>
    </location>
</feature>
<evidence type="ECO:0000313" key="4">
    <source>
        <dbReference type="RefSeq" id="XP_011047020.1"/>
    </source>
</evidence>
<dbReference type="RefSeq" id="XP_011047020.1">
    <property type="nucleotide sequence ID" value="XM_011048718.1"/>
</dbReference>
<dbReference type="Proteomes" id="UP000694918">
    <property type="component" value="Unplaced"/>
</dbReference>
<proteinExistence type="predicted"/>
<evidence type="ECO:0000256" key="1">
    <source>
        <dbReference type="SAM" id="MobiDB-lite"/>
    </source>
</evidence>
<feature type="compositionally biased region" description="Low complexity" evidence="1">
    <location>
        <begin position="66"/>
        <end position="84"/>
    </location>
</feature>
<evidence type="ECO:0000256" key="2">
    <source>
        <dbReference type="SAM" id="Phobius"/>
    </source>
</evidence>
<keyword evidence="3" id="KW-1185">Reference proteome</keyword>
<evidence type="ECO:0000313" key="3">
    <source>
        <dbReference type="Proteomes" id="UP000694918"/>
    </source>
</evidence>
<feature type="region of interest" description="Disordered" evidence="1">
    <location>
        <begin position="1"/>
        <end position="89"/>
    </location>
</feature>
<reference evidence="4" key="1">
    <citation type="submission" date="2025-08" db="UniProtKB">
        <authorList>
            <consortium name="RefSeq"/>
        </authorList>
    </citation>
    <scope>IDENTIFICATION</scope>
</reference>